<feature type="chain" id="PRO_5031256180" evidence="1">
    <location>
        <begin position="26"/>
        <end position="236"/>
    </location>
</feature>
<dbReference type="Pfam" id="PF10670">
    <property type="entry name" value="DUF4198"/>
    <property type="match status" value="1"/>
</dbReference>
<dbReference type="EMBL" id="JACHLK010000017">
    <property type="protein sequence ID" value="MBB6563281.1"/>
    <property type="molecule type" value="Genomic_DNA"/>
</dbReference>
<comment type="caution">
    <text evidence="2">The sequence shown here is derived from an EMBL/GenBank/DDBJ whole genome shotgun (WGS) entry which is preliminary data.</text>
</comment>
<evidence type="ECO:0000313" key="2">
    <source>
        <dbReference type="EMBL" id="MBB6563281.1"/>
    </source>
</evidence>
<dbReference type="AlphaFoldDB" id="A0A7X0UCC7"/>
<dbReference type="RefSeq" id="WP_184864127.1">
    <property type="nucleotide sequence ID" value="NZ_JACHLK010000017.1"/>
</dbReference>
<keyword evidence="1" id="KW-0732">Signal</keyword>
<proteinExistence type="predicted"/>
<dbReference type="Proteomes" id="UP000575083">
    <property type="component" value="Unassembled WGS sequence"/>
</dbReference>
<keyword evidence="3" id="KW-1185">Reference proteome</keyword>
<protein>
    <submittedName>
        <fullName evidence="2">Nickel transport protein</fullName>
    </submittedName>
</protein>
<name>A0A7X0UCC7_9BURK</name>
<gene>
    <name evidence="2" type="ORF">HNP48_006000</name>
</gene>
<evidence type="ECO:0000256" key="1">
    <source>
        <dbReference type="SAM" id="SignalP"/>
    </source>
</evidence>
<feature type="signal peptide" evidence="1">
    <location>
        <begin position="1"/>
        <end position="25"/>
    </location>
</feature>
<organism evidence="2 3">
    <name type="scientific">Acidovorax soli</name>
    <dbReference type="NCBI Taxonomy" id="592050"/>
    <lineage>
        <taxon>Bacteria</taxon>
        <taxon>Pseudomonadati</taxon>
        <taxon>Pseudomonadota</taxon>
        <taxon>Betaproteobacteria</taxon>
        <taxon>Burkholderiales</taxon>
        <taxon>Comamonadaceae</taxon>
        <taxon>Acidovorax</taxon>
    </lineage>
</organism>
<dbReference type="InterPro" id="IPR019613">
    <property type="entry name" value="DUF4198"/>
</dbReference>
<reference evidence="2 3" key="1">
    <citation type="submission" date="2020-08" db="EMBL/GenBank/DDBJ databases">
        <title>Functional genomics of gut bacteria from endangered species of beetles.</title>
        <authorList>
            <person name="Carlos-Shanley C."/>
        </authorList>
    </citation>
    <scope>NUCLEOTIDE SEQUENCE [LARGE SCALE GENOMIC DNA]</scope>
    <source>
        <strain evidence="2 3">S00198</strain>
    </source>
</reference>
<accession>A0A7X0UCC7</accession>
<sequence length="236" mass="25240">MNSTTLLTHTLAAAALALNLGSAFAHNVWLEPDAGGGYLVQFGGHEGQLETYPADKLKSVQAFDRRGRKIEVTLEPKADGVRVKPERQAALLAAHFDNGFFSKVEGGTMVNKPMTENPGATSGVHALKYHKTLIQWGVIAKQPLGQQFEIVALEADTPHAGKPMRVRVLFDGKPIEGIRLSLGEKGAAVTTAADGTATVTPVAGNNQLLAIRRVPVVGDARTTSRSWEYLLAFPAH</sequence>
<evidence type="ECO:0000313" key="3">
    <source>
        <dbReference type="Proteomes" id="UP000575083"/>
    </source>
</evidence>